<sequence length="213" mass="24804">SKKEHEIYLKLELELQKEVKLFVKLSKCEFCYKEYISSGMSWWNIYFAVLVDLAEGIGNTAKHAYDLSSPNGRTKKSRSHVLWAEIGEIRSIGANLVQKATNKVTLIKEMLKAARDCPKSYVGNRCKYLELKLVIKVMLEVSSWKDVVHFGKKDRLAPRYEYWTDANIHVPLEEIKVHKTLRFVEEPVDIIDRKDKSLKRSRISIVKVCWNSK</sequence>
<organism evidence="1 2">
    <name type="scientific">Tanacetum coccineum</name>
    <dbReference type="NCBI Taxonomy" id="301880"/>
    <lineage>
        <taxon>Eukaryota</taxon>
        <taxon>Viridiplantae</taxon>
        <taxon>Streptophyta</taxon>
        <taxon>Embryophyta</taxon>
        <taxon>Tracheophyta</taxon>
        <taxon>Spermatophyta</taxon>
        <taxon>Magnoliopsida</taxon>
        <taxon>eudicotyledons</taxon>
        <taxon>Gunneridae</taxon>
        <taxon>Pentapetalae</taxon>
        <taxon>asterids</taxon>
        <taxon>campanulids</taxon>
        <taxon>Asterales</taxon>
        <taxon>Asteraceae</taxon>
        <taxon>Asteroideae</taxon>
        <taxon>Anthemideae</taxon>
        <taxon>Anthemidinae</taxon>
        <taxon>Tanacetum</taxon>
    </lineage>
</organism>
<protein>
    <submittedName>
        <fullName evidence="1">Uncharacterized protein</fullName>
    </submittedName>
</protein>
<evidence type="ECO:0000313" key="1">
    <source>
        <dbReference type="EMBL" id="GJS81717.1"/>
    </source>
</evidence>
<gene>
    <name evidence="1" type="ORF">Tco_0748258</name>
</gene>
<reference evidence="1" key="2">
    <citation type="submission" date="2022-01" db="EMBL/GenBank/DDBJ databases">
        <authorList>
            <person name="Yamashiro T."/>
            <person name="Shiraishi A."/>
            <person name="Satake H."/>
            <person name="Nakayama K."/>
        </authorList>
    </citation>
    <scope>NUCLEOTIDE SEQUENCE</scope>
</reference>
<accession>A0ABQ4YY40</accession>
<dbReference type="PANTHER" id="PTHR46148">
    <property type="entry name" value="CHROMO DOMAIN-CONTAINING PROTEIN"/>
    <property type="match status" value="1"/>
</dbReference>
<proteinExistence type="predicted"/>
<dbReference type="Proteomes" id="UP001151760">
    <property type="component" value="Unassembled WGS sequence"/>
</dbReference>
<comment type="caution">
    <text evidence="1">The sequence shown here is derived from an EMBL/GenBank/DDBJ whole genome shotgun (WGS) entry which is preliminary data.</text>
</comment>
<dbReference type="EMBL" id="BQNB010010768">
    <property type="protein sequence ID" value="GJS81717.1"/>
    <property type="molecule type" value="Genomic_DNA"/>
</dbReference>
<dbReference type="PANTHER" id="PTHR46148:SF59">
    <property type="entry name" value="NUCLEOTIDYLTRANSFERASE, RIBONUCLEASE H"/>
    <property type="match status" value="1"/>
</dbReference>
<keyword evidence="2" id="KW-1185">Reference proteome</keyword>
<reference evidence="1" key="1">
    <citation type="journal article" date="2022" name="Int. J. Mol. Sci.">
        <title>Draft Genome of Tanacetum Coccineum: Genomic Comparison of Closely Related Tanacetum-Family Plants.</title>
        <authorList>
            <person name="Yamashiro T."/>
            <person name="Shiraishi A."/>
            <person name="Nakayama K."/>
            <person name="Satake H."/>
        </authorList>
    </citation>
    <scope>NUCLEOTIDE SEQUENCE</scope>
</reference>
<name>A0ABQ4YY40_9ASTR</name>
<evidence type="ECO:0000313" key="2">
    <source>
        <dbReference type="Proteomes" id="UP001151760"/>
    </source>
</evidence>
<feature type="non-terminal residue" evidence="1">
    <location>
        <position position="1"/>
    </location>
</feature>